<name>A0A3Q8UA10_9HYME</name>
<feature type="transmembrane region" description="Helical" evidence="9">
    <location>
        <begin position="6"/>
        <end position="29"/>
    </location>
</feature>
<proteinExistence type="inferred from homology"/>
<keyword evidence="9" id="KW-1278">Translocase</keyword>
<accession>A0A3Q8UA10</accession>
<dbReference type="Pfam" id="PF00507">
    <property type="entry name" value="Oxidored_q4"/>
    <property type="match status" value="1"/>
</dbReference>
<keyword evidence="4 9" id="KW-0813">Transport</keyword>
<dbReference type="AlphaFoldDB" id="A0A3Q8UA10"/>
<evidence type="ECO:0000256" key="6">
    <source>
        <dbReference type="ARBA" id="ARBA00022989"/>
    </source>
</evidence>
<comment type="similarity">
    <text evidence="2 9">Belongs to the complex I subunit 3 family.</text>
</comment>
<geneLocation type="mitochondrion" evidence="10"/>
<feature type="transmembrane region" description="Helical" evidence="9">
    <location>
        <begin position="91"/>
        <end position="113"/>
    </location>
</feature>
<evidence type="ECO:0000256" key="4">
    <source>
        <dbReference type="ARBA" id="ARBA00022448"/>
    </source>
</evidence>
<dbReference type="EMBL" id="MG923507">
    <property type="protein sequence ID" value="AZL93392.1"/>
    <property type="molecule type" value="Genomic_DNA"/>
</dbReference>
<evidence type="ECO:0000256" key="5">
    <source>
        <dbReference type="ARBA" id="ARBA00022692"/>
    </source>
</evidence>
<protein>
    <recommendedName>
        <fullName evidence="3 9">NADH-ubiquinone oxidoreductase chain 3</fullName>
        <ecNumber evidence="9">7.1.1.2</ecNumber>
    </recommendedName>
</protein>
<keyword evidence="9" id="KW-0249">Electron transport</keyword>
<evidence type="ECO:0000256" key="1">
    <source>
        <dbReference type="ARBA" id="ARBA00004370"/>
    </source>
</evidence>
<keyword evidence="5 9" id="KW-0812">Transmembrane</keyword>
<dbReference type="EC" id="7.1.1.2" evidence="9"/>
<evidence type="ECO:0000256" key="9">
    <source>
        <dbReference type="RuleBase" id="RU003640"/>
    </source>
</evidence>
<evidence type="ECO:0000256" key="8">
    <source>
        <dbReference type="ARBA" id="ARBA00049551"/>
    </source>
</evidence>
<feature type="transmembrane region" description="Helical" evidence="9">
    <location>
        <begin position="57"/>
        <end position="79"/>
    </location>
</feature>
<keyword evidence="9" id="KW-0830">Ubiquinone</keyword>
<keyword evidence="9 10" id="KW-0496">Mitochondrion</keyword>
<evidence type="ECO:0000256" key="7">
    <source>
        <dbReference type="ARBA" id="ARBA00023136"/>
    </source>
</evidence>
<dbReference type="Gene3D" id="1.20.58.1610">
    <property type="entry name" value="NADH:ubiquinone/plastoquinone oxidoreductase, chain 3"/>
    <property type="match status" value="1"/>
</dbReference>
<comment type="subcellular location">
    <subcellularLocation>
        <location evidence="1">Membrane</location>
    </subcellularLocation>
    <subcellularLocation>
        <location evidence="9">Mitochondrion membrane</location>
        <topology evidence="9">Multi-pass membrane protein</topology>
    </subcellularLocation>
</comment>
<keyword evidence="7 9" id="KW-0472">Membrane</keyword>
<evidence type="ECO:0000256" key="2">
    <source>
        <dbReference type="ARBA" id="ARBA00008472"/>
    </source>
</evidence>
<gene>
    <name evidence="10" type="primary">nad3</name>
</gene>
<evidence type="ECO:0000313" key="10">
    <source>
        <dbReference type="EMBL" id="AZL93392.1"/>
    </source>
</evidence>
<sequence>MFKLIMLMMIFILIISLIPMMFLFINLLLMKKNYKMREKLSTFECGFSNMSKPRLPFSIQFFFISIIFLIFDVEMTILFPTIMNMNFINLSYWMLSSMIMFTILLLGLFFEWINNLIKWFY</sequence>
<dbReference type="InterPro" id="IPR038430">
    <property type="entry name" value="NDAH_ubi_oxred_su3_sf"/>
</dbReference>
<dbReference type="PANTHER" id="PTHR11058:SF9">
    <property type="entry name" value="NADH-UBIQUINONE OXIDOREDUCTASE CHAIN 3"/>
    <property type="match status" value="1"/>
</dbReference>
<comment type="catalytic activity">
    <reaction evidence="8 9">
        <text>a ubiquinone + NADH + 5 H(+)(in) = a ubiquinol + NAD(+) + 4 H(+)(out)</text>
        <dbReference type="Rhea" id="RHEA:29091"/>
        <dbReference type="Rhea" id="RHEA-COMP:9565"/>
        <dbReference type="Rhea" id="RHEA-COMP:9566"/>
        <dbReference type="ChEBI" id="CHEBI:15378"/>
        <dbReference type="ChEBI" id="CHEBI:16389"/>
        <dbReference type="ChEBI" id="CHEBI:17976"/>
        <dbReference type="ChEBI" id="CHEBI:57540"/>
        <dbReference type="ChEBI" id="CHEBI:57945"/>
        <dbReference type="EC" id="7.1.1.2"/>
    </reaction>
</comment>
<dbReference type="PANTHER" id="PTHR11058">
    <property type="entry name" value="NADH-UBIQUINONE OXIDOREDUCTASE CHAIN 3"/>
    <property type="match status" value="1"/>
</dbReference>
<keyword evidence="9" id="KW-0679">Respiratory chain</keyword>
<evidence type="ECO:0000256" key="3">
    <source>
        <dbReference type="ARBA" id="ARBA00021007"/>
    </source>
</evidence>
<keyword evidence="6 9" id="KW-1133">Transmembrane helix</keyword>
<dbReference type="GO" id="GO:0031966">
    <property type="term" value="C:mitochondrial membrane"/>
    <property type="evidence" value="ECO:0007669"/>
    <property type="project" value="UniProtKB-SubCell"/>
</dbReference>
<dbReference type="GO" id="GO:0030964">
    <property type="term" value="C:NADH dehydrogenase complex"/>
    <property type="evidence" value="ECO:0007669"/>
    <property type="project" value="TreeGrafter"/>
</dbReference>
<dbReference type="GO" id="GO:0008137">
    <property type="term" value="F:NADH dehydrogenase (ubiquinone) activity"/>
    <property type="evidence" value="ECO:0007669"/>
    <property type="project" value="UniProtKB-UniRule"/>
</dbReference>
<dbReference type="InterPro" id="IPR000440">
    <property type="entry name" value="NADH_UbQ/plastoQ_OxRdtase_su3"/>
</dbReference>
<comment type="function">
    <text evidence="9">Core subunit of the mitochondrial membrane respiratory chain NADH dehydrogenase (Complex I) which catalyzes electron transfer from NADH through the respiratory chain, using ubiquinone as an electron acceptor. Essential for the catalytic activity of complex I.</text>
</comment>
<keyword evidence="9" id="KW-0520">NAD</keyword>
<organism evidence="10">
    <name type="scientific">Platygaster sp. ZJUH_2016026</name>
    <dbReference type="NCBI Taxonomy" id="2491166"/>
    <lineage>
        <taxon>Eukaryota</taxon>
        <taxon>Metazoa</taxon>
        <taxon>Ecdysozoa</taxon>
        <taxon>Arthropoda</taxon>
        <taxon>Hexapoda</taxon>
        <taxon>Insecta</taxon>
        <taxon>Pterygota</taxon>
        <taxon>Neoptera</taxon>
        <taxon>Endopterygota</taxon>
        <taxon>Hymenoptera</taxon>
        <taxon>Apocrita</taxon>
        <taxon>Proctotrupomorpha</taxon>
        <taxon>Platygastroidea</taxon>
        <taxon>Platygastridae</taxon>
        <taxon>Platygastrinae</taxon>
        <taxon>Platygaster</taxon>
    </lineage>
</organism>
<reference evidence="10" key="1">
    <citation type="journal article" date="2018" name="Mol. Phylogenet. Evol.">
        <title>Mitochondrial phylogenomics of the Hymenoptera.</title>
        <authorList>
            <person name="Tang P."/>
            <person name="Zhu J.C."/>
            <person name="Zheng B.Y."/>
            <person name="Wei S.J."/>
            <person name="Sharkey M."/>
            <person name="Chen X.X."/>
            <person name="Vogler A.P."/>
        </authorList>
    </citation>
    <scope>NUCLEOTIDE SEQUENCE</scope>
</reference>